<evidence type="ECO:0000313" key="3">
    <source>
        <dbReference type="Proteomes" id="UP000179807"/>
    </source>
</evidence>
<protein>
    <submittedName>
        <fullName evidence="2">Uncharacterized protein</fullName>
    </submittedName>
</protein>
<reference evidence="2" key="1">
    <citation type="submission" date="2016-10" db="EMBL/GenBank/DDBJ databases">
        <authorList>
            <person name="Benchimol M."/>
            <person name="Almeida L.G."/>
            <person name="Vasconcelos A.T."/>
            <person name="Perreira-Neves A."/>
            <person name="Rosa I.A."/>
            <person name="Tasca T."/>
            <person name="Bogo M.R."/>
            <person name="de Souza W."/>
        </authorList>
    </citation>
    <scope>NUCLEOTIDE SEQUENCE [LARGE SCALE GENOMIC DNA]</scope>
    <source>
        <strain evidence="2">K</strain>
    </source>
</reference>
<dbReference type="Proteomes" id="UP000179807">
    <property type="component" value="Unassembled WGS sequence"/>
</dbReference>
<keyword evidence="3" id="KW-1185">Reference proteome</keyword>
<dbReference type="RefSeq" id="XP_068360844.1">
    <property type="nucleotide sequence ID" value="XM_068503477.1"/>
</dbReference>
<feature type="compositionally biased region" description="Low complexity" evidence="1">
    <location>
        <begin position="125"/>
        <end position="145"/>
    </location>
</feature>
<dbReference type="VEuPathDB" id="TrichDB:TRFO_23971"/>
<accession>A0A1J4KDB5</accession>
<sequence>MEGKQRKIYRTKVKVIHHHIHHYHHRKNSVQNDNEKEKQQKYPININYQKSHKRHHHKRHYHQHQRENENYDNLPISNQGNKFDINNVPPPQTNMPNGDYNPNFNPKLTQNFPNNLDYPEKLRSQNPHPNENPNPEFEPNFAQNPQPNENPRPKKIVTYYRPDPPKGKSDQPIWNIPNFYNDKPKNPSKKAANQPEPFPYPLKKFNYLNKHPLPEHDQEENILVNNDEYPTVQLTGTQKYRNIEDYPRYKQKVSYNPYWNEIEPAIIKERSGGYVEIPPKQLPMMYPFTQMSPRKLPWDYSEVELVPTRPNKPVKPFIPKSFSYYEQYILENMRKSSSFKGKQPEVIFSGGDEFETIQDWVRICLGSYYNIHDLTRLGLSKLFIDFEKAFPNSVLILYPCKNPTQYIKNQFPETLTAYRCVSQPITRNLSPKPTTFLLCAADLGKETFDDHPICLPTQTMENNLRKHGFDSLFYRLNDLESILILSTNRIIPLYSFRLSTK</sequence>
<dbReference type="EMBL" id="MLAK01000688">
    <property type="protein sequence ID" value="OHT07708.1"/>
    <property type="molecule type" value="Genomic_DNA"/>
</dbReference>
<feature type="region of interest" description="Disordered" evidence="1">
    <location>
        <begin position="49"/>
        <end position="195"/>
    </location>
</feature>
<name>A0A1J4KDB5_9EUKA</name>
<dbReference type="AlphaFoldDB" id="A0A1J4KDB5"/>
<proteinExistence type="predicted"/>
<feature type="compositionally biased region" description="Polar residues" evidence="1">
    <location>
        <begin position="94"/>
        <end position="114"/>
    </location>
</feature>
<dbReference type="GeneID" id="94838181"/>
<evidence type="ECO:0000256" key="1">
    <source>
        <dbReference type="SAM" id="MobiDB-lite"/>
    </source>
</evidence>
<feature type="compositionally biased region" description="Basic residues" evidence="1">
    <location>
        <begin position="50"/>
        <end position="63"/>
    </location>
</feature>
<evidence type="ECO:0000313" key="2">
    <source>
        <dbReference type="EMBL" id="OHT07708.1"/>
    </source>
</evidence>
<organism evidence="2 3">
    <name type="scientific">Tritrichomonas foetus</name>
    <dbReference type="NCBI Taxonomy" id="1144522"/>
    <lineage>
        <taxon>Eukaryota</taxon>
        <taxon>Metamonada</taxon>
        <taxon>Parabasalia</taxon>
        <taxon>Tritrichomonadida</taxon>
        <taxon>Tritrichomonadidae</taxon>
        <taxon>Tritrichomonas</taxon>
    </lineage>
</organism>
<comment type="caution">
    <text evidence="2">The sequence shown here is derived from an EMBL/GenBank/DDBJ whole genome shotgun (WGS) entry which is preliminary data.</text>
</comment>
<gene>
    <name evidence="2" type="ORF">TRFO_23971</name>
</gene>